<dbReference type="InterPro" id="IPR005094">
    <property type="entry name" value="Endonuclease_MobA/VirD2"/>
</dbReference>
<dbReference type="EMBL" id="SPNC01000137">
    <property type="protein sequence ID" value="TFH94337.1"/>
    <property type="molecule type" value="Genomic_DNA"/>
</dbReference>
<dbReference type="Proteomes" id="UP000297225">
    <property type="component" value="Unassembled WGS sequence"/>
</dbReference>
<accession>A0A4Y8WPQ3</accession>
<proteinExistence type="predicted"/>
<feature type="domain" description="MobA/VirD2-like nuclease" evidence="1">
    <location>
        <begin position="17"/>
        <end position="147"/>
    </location>
</feature>
<comment type="caution">
    <text evidence="2">The sequence shown here is derived from an EMBL/GenBank/DDBJ whole genome shotgun (WGS) entry which is preliminary data.</text>
</comment>
<evidence type="ECO:0000313" key="2">
    <source>
        <dbReference type="EMBL" id="TFH94337.1"/>
    </source>
</evidence>
<dbReference type="AlphaFoldDB" id="A0A4Y8WPQ3"/>
<evidence type="ECO:0000313" key="3">
    <source>
        <dbReference type="Proteomes" id="UP000297225"/>
    </source>
</evidence>
<keyword evidence="3" id="KW-1185">Reference proteome</keyword>
<dbReference type="OrthoDB" id="1525197at2"/>
<protein>
    <submittedName>
        <fullName evidence="2">Mobilization protein</fullName>
    </submittedName>
</protein>
<dbReference type="Pfam" id="PF03432">
    <property type="entry name" value="Relaxase"/>
    <property type="match status" value="1"/>
</dbReference>
<dbReference type="RefSeq" id="WP_134849954.1">
    <property type="nucleotide sequence ID" value="NZ_CP197400.1"/>
</dbReference>
<dbReference type="STRING" id="1122973.GCA_000379925_00752"/>
<name>A0A4Y8WPQ3_9PORP</name>
<gene>
    <name evidence="2" type="ORF">E4P47_07920</name>
</gene>
<reference evidence="2 3" key="1">
    <citation type="submission" date="2019-03" db="EMBL/GenBank/DDBJ databases">
        <title>Porphyromonas levii Isolated from the Uterus of Dairy Cows.</title>
        <authorList>
            <person name="Francis A.M."/>
        </authorList>
    </citation>
    <scope>NUCLEOTIDE SEQUENCE [LARGE SCALE GENOMIC DNA]</scope>
    <source>
        <strain evidence="2 3">AF5678</strain>
    </source>
</reference>
<dbReference type="Gene3D" id="3.30.930.30">
    <property type="match status" value="1"/>
</dbReference>
<sequence>MIAKIIKGTSFSGVVRYVLSKPEGEAVILKGEGVRESIASDIAQDFDLQASMNSRVRKRVCHTILSFSPEDADKLSDTLMTQIAEEYLKRMEVRDTQYLMVRHYDREHPHLHICFNRIDNYGKTISDRNEKYRSTRICKDLTEEFGLTFGKGKELVKRQQLKGNDKVRYEIYDAIMHALRGAKDWKSFIATLSKHGVTTHFKHKGKTDLIEGILFEKDGVTFSGSKIDRSCSYSKLNQHFKQIVAQQAEQPKETENYSETATEDLFTTTYATSDEIAEAIWQRKLRYQANKKKKGRKL</sequence>
<organism evidence="2 3">
    <name type="scientific">Porphyromonas levii</name>
    <dbReference type="NCBI Taxonomy" id="28114"/>
    <lineage>
        <taxon>Bacteria</taxon>
        <taxon>Pseudomonadati</taxon>
        <taxon>Bacteroidota</taxon>
        <taxon>Bacteroidia</taxon>
        <taxon>Bacteroidales</taxon>
        <taxon>Porphyromonadaceae</taxon>
        <taxon>Porphyromonas</taxon>
    </lineage>
</organism>
<evidence type="ECO:0000259" key="1">
    <source>
        <dbReference type="Pfam" id="PF03432"/>
    </source>
</evidence>